<dbReference type="Gene3D" id="3.60.20.30">
    <property type="entry name" value="(Glycosyl)asparaginase"/>
    <property type="match status" value="1"/>
</dbReference>
<dbReference type="PANTHER" id="PTHR10188">
    <property type="entry name" value="L-ASPARAGINASE"/>
    <property type="match status" value="1"/>
</dbReference>
<keyword evidence="2" id="KW-0378">Hydrolase</keyword>
<keyword evidence="1" id="KW-0645">Protease</keyword>
<proteinExistence type="predicted"/>
<evidence type="ECO:0000256" key="1">
    <source>
        <dbReference type="ARBA" id="ARBA00022670"/>
    </source>
</evidence>
<keyword evidence="9" id="KW-1185">Reference proteome</keyword>
<dbReference type="GO" id="GO:0008233">
    <property type="term" value="F:peptidase activity"/>
    <property type="evidence" value="ECO:0007669"/>
    <property type="project" value="UniProtKB-KW"/>
</dbReference>
<sequence length="315" mass="31876">MKTPSPRPTWSLVIHGGSGIMTRTSTPPEQDVAARAGLAAALAAGAAILDGGGSALDAVEAAVRILEDDSHFNAGRGAVFTAEGTTSLDAAVMTGDRKAGAVAGLSASRNPVSVARAVMEATPHVMLSGVGADAFSADYGLEQVGPDWFHTDERWQQLVDMRAAGGGDAKFDASLKYGTVGAVARDTAGHVAAATSTGGLTGKRWGRIGDTPIIGAGTYADDRAGAVSATGSGEYFIRETVAAEICARVRLRGDAMQAAADAVVRDELRALGGAGGVILVGADGSSGWSFNTPGMYRGRVSANEPALVAIYGDEP</sequence>
<dbReference type="Pfam" id="PF01112">
    <property type="entry name" value="Asparaginase_2"/>
    <property type="match status" value="1"/>
</dbReference>
<dbReference type="InterPro" id="IPR029055">
    <property type="entry name" value="Ntn_hydrolases_N"/>
</dbReference>
<dbReference type="RefSeq" id="WP_135245072.1">
    <property type="nucleotide sequence ID" value="NZ_SIHO01000001.1"/>
</dbReference>
<feature type="active site" description="Nucleophile" evidence="5">
    <location>
        <position position="179"/>
    </location>
</feature>
<evidence type="ECO:0000256" key="2">
    <source>
        <dbReference type="ARBA" id="ARBA00022801"/>
    </source>
</evidence>
<feature type="site" description="Cleavage; by autolysis" evidence="7">
    <location>
        <begin position="178"/>
        <end position="179"/>
    </location>
</feature>
<protein>
    <recommendedName>
        <fullName evidence="4">Isoaspartyl peptidase</fullName>
    </recommendedName>
</protein>
<dbReference type="InterPro" id="IPR000246">
    <property type="entry name" value="Peptidase_T2"/>
</dbReference>
<feature type="binding site" evidence="6">
    <location>
        <begin position="230"/>
        <end position="233"/>
    </location>
    <ligand>
        <name>substrate</name>
    </ligand>
</feature>
<dbReference type="CDD" id="cd04701">
    <property type="entry name" value="Asparaginase_2"/>
    <property type="match status" value="1"/>
</dbReference>
<evidence type="ECO:0000313" key="8">
    <source>
        <dbReference type="EMBL" id="TFU06349.1"/>
    </source>
</evidence>
<evidence type="ECO:0000256" key="3">
    <source>
        <dbReference type="ARBA" id="ARBA00022813"/>
    </source>
</evidence>
<evidence type="ECO:0000256" key="5">
    <source>
        <dbReference type="PIRSR" id="PIRSR600246-1"/>
    </source>
</evidence>
<comment type="caution">
    <text evidence="8">The sequence shown here is derived from an EMBL/GenBank/DDBJ whole genome shotgun (WGS) entry which is preliminary data.</text>
</comment>
<dbReference type="FunFam" id="3.60.20.30:FF:000001">
    <property type="entry name" value="Isoaspartyl peptidase/L-asparaginase"/>
    <property type="match status" value="1"/>
</dbReference>
<accession>A0A4Y9ET02</accession>
<feature type="binding site" evidence="6">
    <location>
        <begin position="207"/>
        <end position="210"/>
    </location>
    <ligand>
        <name>substrate</name>
    </ligand>
</feature>
<dbReference type="AlphaFoldDB" id="A0A4Y9ET02"/>
<dbReference type="PANTHER" id="PTHR10188:SF6">
    <property type="entry name" value="N(4)-(BETA-N-ACETYLGLUCOSAMINYL)-L-ASPARAGINASE"/>
    <property type="match status" value="1"/>
</dbReference>
<dbReference type="EMBL" id="SIHO01000001">
    <property type="protein sequence ID" value="TFU06349.1"/>
    <property type="molecule type" value="Genomic_DNA"/>
</dbReference>
<gene>
    <name evidence="8" type="ORF">EUV02_04985</name>
</gene>
<dbReference type="GO" id="GO:0016811">
    <property type="term" value="F:hydrolase activity, acting on carbon-nitrogen (but not peptide) bonds, in linear amides"/>
    <property type="evidence" value="ECO:0007669"/>
    <property type="project" value="UniProtKB-ARBA"/>
</dbReference>
<evidence type="ECO:0000256" key="4">
    <source>
        <dbReference type="ARBA" id="ARBA00069124"/>
    </source>
</evidence>
<evidence type="ECO:0000256" key="6">
    <source>
        <dbReference type="PIRSR" id="PIRSR600246-2"/>
    </source>
</evidence>
<reference evidence="8 9" key="1">
    <citation type="submission" date="2019-02" db="EMBL/GenBank/DDBJ databases">
        <title>Polymorphobacter sp. isolated from the lake at the Tibet of China.</title>
        <authorList>
            <person name="Li A."/>
        </authorList>
    </citation>
    <scope>NUCLEOTIDE SEQUENCE [LARGE SCALE GENOMIC DNA]</scope>
    <source>
        <strain evidence="8 9">DJ1R-1</strain>
    </source>
</reference>
<evidence type="ECO:0000313" key="9">
    <source>
        <dbReference type="Proteomes" id="UP000297737"/>
    </source>
</evidence>
<dbReference type="SUPFAM" id="SSF56235">
    <property type="entry name" value="N-terminal nucleophile aminohydrolases (Ntn hydrolases)"/>
    <property type="match status" value="1"/>
</dbReference>
<evidence type="ECO:0000256" key="7">
    <source>
        <dbReference type="PIRSR" id="PIRSR600246-3"/>
    </source>
</evidence>
<dbReference type="Proteomes" id="UP000297737">
    <property type="component" value="Unassembled WGS sequence"/>
</dbReference>
<keyword evidence="3" id="KW-0068">Autocatalytic cleavage</keyword>
<dbReference type="OrthoDB" id="9780217at2"/>
<organism evidence="8 9">
    <name type="scientific">Glacieibacterium arshaanense</name>
    <dbReference type="NCBI Taxonomy" id="2511025"/>
    <lineage>
        <taxon>Bacteria</taxon>
        <taxon>Pseudomonadati</taxon>
        <taxon>Pseudomonadota</taxon>
        <taxon>Alphaproteobacteria</taxon>
        <taxon>Sphingomonadales</taxon>
        <taxon>Sphingosinicellaceae</taxon>
        <taxon>Glacieibacterium</taxon>
    </lineage>
</organism>
<dbReference type="GO" id="GO:0006508">
    <property type="term" value="P:proteolysis"/>
    <property type="evidence" value="ECO:0007669"/>
    <property type="project" value="UniProtKB-KW"/>
</dbReference>
<name>A0A4Y9ET02_9SPHN</name>